<evidence type="ECO:0000256" key="1">
    <source>
        <dbReference type="SAM" id="SignalP"/>
    </source>
</evidence>
<dbReference type="STRING" id="1851148.SMSP2_01338"/>
<sequence length="554" mass="60197" precursor="true">MNKKFLLVIVMTSLGFALTTDATTLAYWKFEEGQGQTIANEIAGGNSLVRGIDINDTNDPAWADGIVDDYALNYADGQWCSFAEADGAETLSSQMLASSFTVEAYFNMDSLPENGYAEGYHVVGLFNRQANSDGYCGGWANYAIRLRTADDGATYAEGYFTNVGGSYPTVTSVVPLRAGKDYYVAFSFDSSTGTVAIQVDSRVTSSTWTMGPYNVFEHPYFTVGAKSPGSIPSGFMRGTVDEVRISDTALTSEELLYQGSAYTDTNVIAFWQFEEGVGQYPIDETGKTSSNFIRGTSATGWMDPEWVAGINGNHALRFMKLAAPANGTTLSFINGYTTEQDSAALIASSFTIEAFFNMSAVPAAGYSDVRYIVSLCGRDGTYANYWNYSVRIRTVEGVGDEPDQTFVEGVSRSADGNWPTVTSSVPLEIGTDYYVAYSYDEITNEAAIWVDGNKETVIFSQTPISTQLTNPMFTIGSRAPSVSYSGFFEGVIDDVRISNIVQPDNNLLIRNCGGWGYSPMDFNKDCVVDAADLSTFASSWLNCTDPTDPLFNAE</sequence>
<reference evidence="3" key="1">
    <citation type="submission" date="2017-02" db="EMBL/GenBank/DDBJ databases">
        <title>Comparative genomics and description of representatives of a novel lineage of planctomycetes thriving in anoxic sediments.</title>
        <authorList>
            <person name="Spring S."/>
            <person name="Bunk B."/>
            <person name="Sproer C."/>
        </authorList>
    </citation>
    <scope>NUCLEOTIDE SEQUENCE [LARGE SCALE GENOMIC DNA]</scope>
    <source>
        <strain evidence="3">SM-Chi-D1</strain>
    </source>
</reference>
<feature type="chain" id="PRO_5012704421" description="LamG-like jellyroll fold domain-containing protein" evidence="1">
    <location>
        <begin position="23"/>
        <end position="554"/>
    </location>
</feature>
<evidence type="ECO:0008006" key="4">
    <source>
        <dbReference type="Google" id="ProtNLM"/>
    </source>
</evidence>
<dbReference type="Proteomes" id="UP000188181">
    <property type="component" value="Chromosome"/>
</dbReference>
<keyword evidence="1" id="KW-0732">Signal</keyword>
<gene>
    <name evidence="2" type="ORF">SMSP2_01338</name>
</gene>
<dbReference type="OrthoDB" id="127107at2"/>
<accession>A0A1Q2MEA4</accession>
<dbReference type="Pfam" id="PF13385">
    <property type="entry name" value="Laminin_G_3"/>
    <property type="match status" value="2"/>
</dbReference>
<evidence type="ECO:0000313" key="2">
    <source>
        <dbReference type="EMBL" id="AQQ70974.1"/>
    </source>
</evidence>
<feature type="signal peptide" evidence="1">
    <location>
        <begin position="1"/>
        <end position="22"/>
    </location>
</feature>
<protein>
    <recommendedName>
        <fullName evidence="4">LamG-like jellyroll fold domain-containing protein</fullName>
    </recommendedName>
</protein>
<proteinExistence type="predicted"/>
<name>A0A1Q2MEA4_9BACT</name>
<dbReference type="AlphaFoldDB" id="A0A1Q2MEA4"/>
<dbReference type="Gene3D" id="2.60.120.200">
    <property type="match status" value="2"/>
</dbReference>
<dbReference type="KEGG" id="pbas:SMSP2_01338"/>
<dbReference type="InterPro" id="IPR013320">
    <property type="entry name" value="ConA-like_dom_sf"/>
</dbReference>
<dbReference type="EMBL" id="CP019646">
    <property type="protein sequence ID" value="AQQ70974.1"/>
    <property type="molecule type" value="Genomic_DNA"/>
</dbReference>
<dbReference type="RefSeq" id="WP_146683198.1">
    <property type="nucleotide sequence ID" value="NZ_CP019646.1"/>
</dbReference>
<dbReference type="SUPFAM" id="SSF49899">
    <property type="entry name" value="Concanavalin A-like lectins/glucanases"/>
    <property type="match status" value="2"/>
</dbReference>
<keyword evidence="3" id="KW-1185">Reference proteome</keyword>
<organism evidence="2 3">
    <name type="scientific">Limihaloglobus sulfuriphilus</name>
    <dbReference type="NCBI Taxonomy" id="1851148"/>
    <lineage>
        <taxon>Bacteria</taxon>
        <taxon>Pseudomonadati</taxon>
        <taxon>Planctomycetota</taxon>
        <taxon>Phycisphaerae</taxon>
        <taxon>Sedimentisphaerales</taxon>
        <taxon>Sedimentisphaeraceae</taxon>
        <taxon>Limihaloglobus</taxon>
    </lineage>
</organism>
<evidence type="ECO:0000313" key="3">
    <source>
        <dbReference type="Proteomes" id="UP000188181"/>
    </source>
</evidence>